<feature type="transmembrane region" description="Helical" evidence="2">
    <location>
        <begin position="63"/>
        <end position="83"/>
    </location>
</feature>
<keyword evidence="2" id="KW-1133">Transmembrane helix</keyword>
<evidence type="ECO:0000313" key="3">
    <source>
        <dbReference type="EMBL" id="QPP10159.1"/>
    </source>
</evidence>
<dbReference type="InterPro" id="IPR021741">
    <property type="entry name" value="DUF3311"/>
</dbReference>
<reference evidence="4" key="1">
    <citation type="submission" date="2020-02" db="EMBL/GenBank/DDBJ databases">
        <title>Streptomyces sp. ASO4wet.</title>
        <authorList>
            <person name="Risdian C."/>
            <person name="Landwehr W."/>
            <person name="Schupp P."/>
            <person name="Wink J."/>
        </authorList>
    </citation>
    <scope>NUCLEOTIDE SEQUENCE [LARGE SCALE GENOMIC DNA]</scope>
    <source>
        <strain evidence="4">ASO4wet</strain>
    </source>
</reference>
<evidence type="ECO:0000256" key="2">
    <source>
        <dbReference type="SAM" id="Phobius"/>
    </source>
</evidence>
<keyword evidence="2" id="KW-0812">Transmembrane</keyword>
<dbReference type="Pfam" id="PF11755">
    <property type="entry name" value="DUF3311"/>
    <property type="match status" value="1"/>
</dbReference>
<dbReference type="AlphaFoldDB" id="A0A7T1TC28"/>
<feature type="compositionally biased region" description="Low complexity" evidence="1">
    <location>
        <begin position="100"/>
        <end position="109"/>
    </location>
</feature>
<keyword evidence="4" id="KW-1185">Reference proteome</keyword>
<evidence type="ECO:0000313" key="4">
    <source>
        <dbReference type="Proteomes" id="UP000595046"/>
    </source>
</evidence>
<dbReference type="EMBL" id="CP048882">
    <property type="protein sequence ID" value="QPP10159.1"/>
    <property type="molecule type" value="Genomic_DNA"/>
</dbReference>
<sequence length="128" mass="13132">MSDSLSDAEQVGAGRPARLPFRALPAANRRRRSLWLLLVPGVLYCAAPVVANSIEPRILGVPFLLAWIIMASVVSPPIIWVAARLDPAYRSDALEPIPADDVPGAVADGADGDGPAAGGLRGTAGGAA</sequence>
<protein>
    <submittedName>
        <fullName evidence="3">DUF3311 domain-containing protein</fullName>
    </submittedName>
</protein>
<feature type="transmembrane region" description="Helical" evidence="2">
    <location>
        <begin position="34"/>
        <end position="51"/>
    </location>
</feature>
<dbReference type="KEGG" id="sbat:G4Z16_31240"/>
<feature type="region of interest" description="Disordered" evidence="1">
    <location>
        <begin position="100"/>
        <end position="128"/>
    </location>
</feature>
<proteinExistence type="predicted"/>
<name>A0A7T1TC28_9ACTN</name>
<organism evidence="3 4">
    <name type="scientific">Streptomyces bathyalis</name>
    <dbReference type="NCBI Taxonomy" id="2710756"/>
    <lineage>
        <taxon>Bacteria</taxon>
        <taxon>Bacillati</taxon>
        <taxon>Actinomycetota</taxon>
        <taxon>Actinomycetes</taxon>
        <taxon>Kitasatosporales</taxon>
        <taxon>Streptomycetaceae</taxon>
        <taxon>Streptomyces</taxon>
    </lineage>
</organism>
<accession>A0A7T1TC28</accession>
<dbReference type="RefSeq" id="WP_197353917.1">
    <property type="nucleotide sequence ID" value="NZ_CP048882.1"/>
</dbReference>
<gene>
    <name evidence="3" type="ORF">G4Z16_31240</name>
</gene>
<evidence type="ECO:0000256" key="1">
    <source>
        <dbReference type="SAM" id="MobiDB-lite"/>
    </source>
</evidence>
<keyword evidence="2" id="KW-0472">Membrane</keyword>
<dbReference type="Proteomes" id="UP000595046">
    <property type="component" value="Chromosome"/>
</dbReference>
<feature type="compositionally biased region" description="Gly residues" evidence="1">
    <location>
        <begin position="115"/>
        <end position="128"/>
    </location>
</feature>